<sequence>MFVFNDGGRAASGRKGIAGDCVARAFAIATGMDYSTCYGLLAAANAAAGGKRSARAGVRREVYEAMFAQHGWHWVTAPKFPGRKARCRDMPPGVVIARQAKHVVCVIDGTPHDIFDCTAKMVYGYWQKKS</sequence>
<dbReference type="EMBL" id="LR796592">
    <property type="protein sequence ID" value="CAB4153111.1"/>
    <property type="molecule type" value="Genomic_DNA"/>
</dbReference>
<gene>
    <name evidence="1" type="ORF">UFOVP605_41</name>
</gene>
<reference evidence="1" key="1">
    <citation type="submission" date="2020-04" db="EMBL/GenBank/DDBJ databases">
        <authorList>
            <person name="Chiriac C."/>
            <person name="Salcher M."/>
            <person name="Ghai R."/>
            <person name="Kavagutti S V."/>
        </authorList>
    </citation>
    <scope>NUCLEOTIDE SEQUENCE</scope>
</reference>
<protein>
    <submittedName>
        <fullName evidence="1">Uncharacterized protein</fullName>
    </submittedName>
</protein>
<evidence type="ECO:0000313" key="1">
    <source>
        <dbReference type="EMBL" id="CAB4153111.1"/>
    </source>
</evidence>
<proteinExistence type="predicted"/>
<accession>A0A6J5N4Z7</accession>
<name>A0A6J5N4Z7_9CAUD</name>
<organism evidence="1">
    <name type="scientific">uncultured Caudovirales phage</name>
    <dbReference type="NCBI Taxonomy" id="2100421"/>
    <lineage>
        <taxon>Viruses</taxon>
        <taxon>Duplodnaviria</taxon>
        <taxon>Heunggongvirae</taxon>
        <taxon>Uroviricota</taxon>
        <taxon>Caudoviricetes</taxon>
        <taxon>Peduoviridae</taxon>
        <taxon>Maltschvirus</taxon>
        <taxon>Maltschvirus maltsch</taxon>
    </lineage>
</organism>